<feature type="region of interest" description="Disordered" evidence="1">
    <location>
        <begin position="149"/>
        <end position="195"/>
    </location>
</feature>
<organism evidence="2 3">
    <name type="scientific">Roridomyces roridus</name>
    <dbReference type="NCBI Taxonomy" id="1738132"/>
    <lineage>
        <taxon>Eukaryota</taxon>
        <taxon>Fungi</taxon>
        <taxon>Dikarya</taxon>
        <taxon>Basidiomycota</taxon>
        <taxon>Agaricomycotina</taxon>
        <taxon>Agaricomycetes</taxon>
        <taxon>Agaricomycetidae</taxon>
        <taxon>Agaricales</taxon>
        <taxon>Marasmiineae</taxon>
        <taxon>Mycenaceae</taxon>
        <taxon>Roridomyces</taxon>
    </lineage>
</organism>
<evidence type="ECO:0000256" key="1">
    <source>
        <dbReference type="SAM" id="MobiDB-lite"/>
    </source>
</evidence>
<dbReference type="AlphaFoldDB" id="A0AAD7CIE5"/>
<evidence type="ECO:0000313" key="2">
    <source>
        <dbReference type="EMBL" id="KAJ7649686.1"/>
    </source>
</evidence>
<reference evidence="2" key="1">
    <citation type="submission" date="2023-03" db="EMBL/GenBank/DDBJ databases">
        <title>Massive genome expansion in bonnet fungi (Mycena s.s.) driven by repeated elements and novel gene families across ecological guilds.</title>
        <authorList>
            <consortium name="Lawrence Berkeley National Laboratory"/>
            <person name="Harder C.B."/>
            <person name="Miyauchi S."/>
            <person name="Viragh M."/>
            <person name="Kuo A."/>
            <person name="Thoen E."/>
            <person name="Andreopoulos B."/>
            <person name="Lu D."/>
            <person name="Skrede I."/>
            <person name="Drula E."/>
            <person name="Henrissat B."/>
            <person name="Morin E."/>
            <person name="Kohler A."/>
            <person name="Barry K."/>
            <person name="LaButti K."/>
            <person name="Morin E."/>
            <person name="Salamov A."/>
            <person name="Lipzen A."/>
            <person name="Mereny Z."/>
            <person name="Hegedus B."/>
            <person name="Baldrian P."/>
            <person name="Stursova M."/>
            <person name="Weitz H."/>
            <person name="Taylor A."/>
            <person name="Grigoriev I.V."/>
            <person name="Nagy L.G."/>
            <person name="Martin F."/>
            <person name="Kauserud H."/>
        </authorList>
    </citation>
    <scope>NUCLEOTIDE SEQUENCE</scope>
    <source>
        <strain evidence="2">9284</strain>
    </source>
</reference>
<gene>
    <name evidence="2" type="ORF">FB45DRAFT_893</name>
</gene>
<protein>
    <submittedName>
        <fullName evidence="2">Uncharacterized protein</fullName>
    </submittedName>
</protein>
<dbReference type="Proteomes" id="UP001221142">
    <property type="component" value="Unassembled WGS sequence"/>
</dbReference>
<evidence type="ECO:0000313" key="3">
    <source>
        <dbReference type="Proteomes" id="UP001221142"/>
    </source>
</evidence>
<proteinExistence type="predicted"/>
<comment type="caution">
    <text evidence="2">The sequence shown here is derived from an EMBL/GenBank/DDBJ whole genome shotgun (WGS) entry which is preliminary data.</text>
</comment>
<name>A0AAD7CIE5_9AGAR</name>
<sequence>MFPTPLLGRSFPLGPRTCTPTPPRKQARPHRVCVEIHGVNISPRSYPHLAAVKRVFARRAMARTDGAAASKHGHRRILLLAPSEPPRHILLRRLGGVGDSFTPCSQNGRVTRVTDGWTHQSARGIKGRLAPQATSRALSLLPPPSPLTWGSRRLSLSSSPSWTQTSSRRHSRHRWHRCRRSPTPSPSSATRGPTNIVDDIIGLTLRHSPSLLATRSSIIDQYRATTHWPHINADHDDQNPSTPPPSSSTSPTSAF</sequence>
<feature type="region of interest" description="Disordered" evidence="1">
    <location>
        <begin position="230"/>
        <end position="255"/>
    </location>
</feature>
<feature type="region of interest" description="Disordered" evidence="1">
    <location>
        <begin position="1"/>
        <end position="26"/>
    </location>
</feature>
<feature type="compositionally biased region" description="Low complexity" evidence="1">
    <location>
        <begin position="149"/>
        <end position="166"/>
    </location>
</feature>
<feature type="compositionally biased region" description="Basic residues" evidence="1">
    <location>
        <begin position="167"/>
        <end position="180"/>
    </location>
</feature>
<accession>A0AAD7CIE5</accession>
<dbReference type="EMBL" id="JARKIF010000001">
    <property type="protein sequence ID" value="KAJ7649686.1"/>
    <property type="molecule type" value="Genomic_DNA"/>
</dbReference>
<keyword evidence="3" id="KW-1185">Reference proteome</keyword>